<evidence type="ECO:0000313" key="3">
    <source>
        <dbReference type="EMBL" id="OMJ77698.1"/>
    </source>
</evidence>
<evidence type="ECO:0008006" key="5">
    <source>
        <dbReference type="Google" id="ProtNLM"/>
    </source>
</evidence>
<dbReference type="GO" id="GO:0000981">
    <property type="term" value="F:DNA-binding transcription factor activity, RNA polymerase II-specific"/>
    <property type="evidence" value="ECO:0007669"/>
    <property type="project" value="TreeGrafter"/>
</dbReference>
<evidence type="ECO:0000259" key="2">
    <source>
        <dbReference type="PROSITE" id="PS51294"/>
    </source>
</evidence>
<dbReference type="GO" id="GO:0005634">
    <property type="term" value="C:nucleus"/>
    <property type="evidence" value="ECO:0007669"/>
    <property type="project" value="TreeGrafter"/>
</dbReference>
<dbReference type="Proteomes" id="UP000187209">
    <property type="component" value="Unassembled WGS sequence"/>
</dbReference>
<feature type="domain" description="HTH myb-type" evidence="2">
    <location>
        <begin position="67"/>
        <end position="113"/>
    </location>
</feature>
<dbReference type="AlphaFoldDB" id="A0A1R2BLU1"/>
<keyword evidence="4" id="KW-1185">Reference proteome</keyword>
<dbReference type="SMART" id="SM00717">
    <property type="entry name" value="SANT"/>
    <property type="match status" value="2"/>
</dbReference>
<organism evidence="3 4">
    <name type="scientific">Stentor coeruleus</name>
    <dbReference type="NCBI Taxonomy" id="5963"/>
    <lineage>
        <taxon>Eukaryota</taxon>
        <taxon>Sar</taxon>
        <taxon>Alveolata</taxon>
        <taxon>Ciliophora</taxon>
        <taxon>Postciliodesmatophora</taxon>
        <taxon>Heterotrichea</taxon>
        <taxon>Heterotrichida</taxon>
        <taxon>Stentoridae</taxon>
        <taxon>Stentor</taxon>
    </lineage>
</organism>
<dbReference type="InterPro" id="IPR001005">
    <property type="entry name" value="SANT/Myb"/>
</dbReference>
<comment type="caution">
    <text evidence="3">The sequence shown here is derived from an EMBL/GenBank/DDBJ whole genome shotgun (WGS) entry which is preliminary data.</text>
</comment>
<name>A0A1R2BLU1_9CILI</name>
<dbReference type="PANTHER" id="PTHR45614:SF274">
    <property type="entry name" value="MYB-LIKE DNA-BINDING PROTEIN"/>
    <property type="match status" value="1"/>
</dbReference>
<evidence type="ECO:0000313" key="4">
    <source>
        <dbReference type="Proteomes" id="UP000187209"/>
    </source>
</evidence>
<dbReference type="CDD" id="cd00167">
    <property type="entry name" value="SANT"/>
    <property type="match status" value="2"/>
</dbReference>
<dbReference type="InterPro" id="IPR017930">
    <property type="entry name" value="Myb_dom"/>
</dbReference>
<sequence>MSHHDRKPWGLEEDDAIKCLAEEFGTKEWTLIAKILVTRYNIRGRTAKQCRERWHNHLDPDIVKNYWDAEEEKCIFDYQLTHGNQWSDIAKLLPGRTDNSIKNHFYSTIRRKIRWHNRNNSPSKHITLSVQDVIQDRELTKKILEIHDNKKRKINKCIDGIALRRSNRLSSKTEIHHDIEIIKSEYIKPINSEPVTVRNKPPEIVCPSPTRAKEIKILEPFSPSYFISSMNIAPLNNKHNIFKFPEDPSCTWDKYPSPVPSYNEVAISHSGFKRMTFLGTDHLHPLEIITQIPSPHAGTFVFPAFSPTNHFQHYLAQKICHILLSYE</sequence>
<dbReference type="InterPro" id="IPR050560">
    <property type="entry name" value="MYB_TF"/>
</dbReference>
<gene>
    <name evidence="3" type="ORF">SteCoe_22644</name>
</gene>
<protein>
    <recommendedName>
        <fullName evidence="5">Myb-like DNA-binding domain containing protein</fullName>
    </recommendedName>
</protein>
<feature type="domain" description="Myb-like" evidence="1">
    <location>
        <begin position="59"/>
        <end position="109"/>
    </location>
</feature>
<dbReference type="Gene3D" id="1.10.10.60">
    <property type="entry name" value="Homeodomain-like"/>
    <property type="match status" value="2"/>
</dbReference>
<feature type="domain" description="HTH myb-type" evidence="2">
    <location>
        <begin position="1"/>
        <end position="62"/>
    </location>
</feature>
<dbReference type="InterPro" id="IPR009057">
    <property type="entry name" value="Homeodomain-like_sf"/>
</dbReference>
<evidence type="ECO:0000259" key="1">
    <source>
        <dbReference type="PROSITE" id="PS50090"/>
    </source>
</evidence>
<dbReference type="SUPFAM" id="SSF46689">
    <property type="entry name" value="Homeodomain-like"/>
    <property type="match status" value="1"/>
</dbReference>
<dbReference type="OrthoDB" id="2143914at2759"/>
<dbReference type="EMBL" id="MPUH01000561">
    <property type="protein sequence ID" value="OMJ77698.1"/>
    <property type="molecule type" value="Genomic_DNA"/>
</dbReference>
<dbReference type="PROSITE" id="PS51294">
    <property type="entry name" value="HTH_MYB"/>
    <property type="match status" value="2"/>
</dbReference>
<reference evidence="3 4" key="1">
    <citation type="submission" date="2016-11" db="EMBL/GenBank/DDBJ databases">
        <title>The macronuclear genome of Stentor coeruleus: a giant cell with tiny introns.</title>
        <authorList>
            <person name="Slabodnick M."/>
            <person name="Ruby J.G."/>
            <person name="Reiff S.B."/>
            <person name="Swart E.C."/>
            <person name="Gosai S."/>
            <person name="Prabakaran S."/>
            <person name="Witkowska E."/>
            <person name="Larue G.E."/>
            <person name="Fisher S."/>
            <person name="Freeman R.M."/>
            <person name="Gunawardena J."/>
            <person name="Chu W."/>
            <person name="Stover N.A."/>
            <person name="Gregory B.D."/>
            <person name="Nowacki M."/>
            <person name="Derisi J."/>
            <person name="Roy S.W."/>
            <person name="Marshall W.F."/>
            <person name="Sood P."/>
        </authorList>
    </citation>
    <scope>NUCLEOTIDE SEQUENCE [LARGE SCALE GENOMIC DNA]</scope>
    <source>
        <strain evidence="3">WM001</strain>
    </source>
</reference>
<feature type="domain" description="Myb-like" evidence="1">
    <location>
        <begin position="1"/>
        <end position="58"/>
    </location>
</feature>
<proteinExistence type="predicted"/>
<dbReference type="GO" id="GO:0000978">
    <property type="term" value="F:RNA polymerase II cis-regulatory region sequence-specific DNA binding"/>
    <property type="evidence" value="ECO:0007669"/>
    <property type="project" value="TreeGrafter"/>
</dbReference>
<dbReference type="PROSITE" id="PS50090">
    <property type="entry name" value="MYB_LIKE"/>
    <property type="match status" value="2"/>
</dbReference>
<dbReference type="PANTHER" id="PTHR45614">
    <property type="entry name" value="MYB PROTEIN-RELATED"/>
    <property type="match status" value="1"/>
</dbReference>
<dbReference type="Pfam" id="PF00249">
    <property type="entry name" value="Myb_DNA-binding"/>
    <property type="match status" value="2"/>
</dbReference>
<accession>A0A1R2BLU1</accession>